<reference evidence="1 2" key="1">
    <citation type="submission" date="2024-02" db="EMBL/GenBank/DDBJ databases">
        <authorList>
            <person name="Chen Y."/>
            <person name="Shah S."/>
            <person name="Dougan E. K."/>
            <person name="Thang M."/>
            <person name="Chan C."/>
        </authorList>
    </citation>
    <scope>NUCLEOTIDE SEQUENCE [LARGE SCALE GENOMIC DNA]</scope>
</reference>
<gene>
    <name evidence="1" type="ORF">SCF082_LOCUS32546</name>
</gene>
<proteinExistence type="inferred from homology"/>
<dbReference type="Pfam" id="PF06298">
    <property type="entry name" value="PsbY"/>
    <property type="match status" value="1"/>
</dbReference>
<name>A0ABP0NGD8_9DINO</name>
<accession>A0ABP0NGD8</accession>
<organism evidence="1 2">
    <name type="scientific">Durusdinium trenchii</name>
    <dbReference type="NCBI Taxonomy" id="1381693"/>
    <lineage>
        <taxon>Eukaryota</taxon>
        <taxon>Sar</taxon>
        <taxon>Alveolata</taxon>
        <taxon>Dinophyceae</taxon>
        <taxon>Suessiales</taxon>
        <taxon>Symbiodiniaceae</taxon>
        <taxon>Durusdinium</taxon>
    </lineage>
</organism>
<evidence type="ECO:0000313" key="2">
    <source>
        <dbReference type="Proteomes" id="UP001642464"/>
    </source>
</evidence>
<sequence length="116" mass="12329">MARSGSTVAPLLVVAAFAYVLNFSLSASFVAPPRAAEMALQQQQQAAVLSATLAAVTAPAPAFAARVEEDDEGFDLRILAVLALPLFAVSWALFNVWRVAFRQVVRIGESEKGNPL</sequence>
<evidence type="ECO:0000313" key="1">
    <source>
        <dbReference type="EMBL" id="CAK9062493.1"/>
    </source>
</evidence>
<comment type="caution">
    <text evidence="1">The sequence shown here is derived from an EMBL/GenBank/DDBJ whole genome shotgun (WGS) entry which is preliminary data.</text>
</comment>
<protein>
    <submittedName>
        <fullName evidence="1">Uncharacterized protein</fullName>
    </submittedName>
</protein>
<dbReference type="InterPro" id="IPR009388">
    <property type="entry name" value="PSII_PsbY"/>
</dbReference>
<dbReference type="EMBL" id="CAXAMM010028258">
    <property type="protein sequence ID" value="CAK9062493.1"/>
    <property type="molecule type" value="Genomic_DNA"/>
</dbReference>
<dbReference type="Proteomes" id="UP001642464">
    <property type="component" value="Unassembled WGS sequence"/>
</dbReference>
<dbReference type="HAMAP" id="MF_00717">
    <property type="entry name" value="PSII_PsbY"/>
    <property type="match status" value="1"/>
</dbReference>
<keyword evidence="2" id="KW-1185">Reference proteome</keyword>